<evidence type="ECO:0000313" key="1">
    <source>
        <dbReference type="EMBL" id="BAQ94011.1"/>
    </source>
</evidence>
<organism evidence="1 2">
    <name type="scientific">uncultured phage_MedDCM-OCT-S28-C3</name>
    <dbReference type="NCBI Taxonomy" id="2740802"/>
    <lineage>
        <taxon>Viruses</taxon>
        <taxon>Duplodnaviria</taxon>
        <taxon>Heunggongvirae</taxon>
        <taxon>Uroviricota</taxon>
        <taxon>Caudoviricetes</taxon>
        <taxon>Autographivirales</taxon>
        <taxon>Pedosvirus</taxon>
        <taxon>Pedosvirus S28C3</taxon>
    </lineage>
</organism>
<dbReference type="KEGG" id="vg:55412177"/>
<keyword evidence="2" id="KW-1185">Reference proteome</keyword>
<name>A0A6S4P7P0_9CAUD</name>
<proteinExistence type="predicted"/>
<dbReference type="RefSeq" id="YP_009778069.1">
    <property type="nucleotide sequence ID" value="NC_047710.1"/>
</dbReference>
<protein>
    <submittedName>
        <fullName evidence="1">Uncharacterized protein</fullName>
    </submittedName>
</protein>
<sequence length="79" mass="8889">MDSTLQHARLVSDGTRLAVYQLKDVYGRSLAYPVNDQAETIQGLTGFKTLRRQDIAKIEELGFNVVTIHGERIQPSMIN</sequence>
<accession>A0A6S4P7P0</accession>
<dbReference type="EMBL" id="AP013539">
    <property type="protein sequence ID" value="BAQ94011.1"/>
    <property type="molecule type" value="Genomic_DNA"/>
</dbReference>
<dbReference type="GeneID" id="55412177"/>
<reference evidence="1 2" key="1">
    <citation type="journal article" date="2013" name="PLoS Genet.">
        <title>Expanding the Marine Virosphere Using Metagenomics.</title>
        <authorList>
            <person name="Mizuno C.M."/>
            <person name="Rodriguez-Valera F."/>
            <person name="Kimes N.E."/>
            <person name="Ghai R."/>
        </authorList>
    </citation>
    <scope>NUCLEOTIDE SEQUENCE [LARGE SCALE GENOMIC DNA]</scope>
    <source>
        <strain evidence="1">UvMED-CGR-U-MedDCM-OCT-S28-C3</strain>
    </source>
</reference>
<evidence type="ECO:0000313" key="2">
    <source>
        <dbReference type="Proteomes" id="UP000505087"/>
    </source>
</evidence>
<dbReference type="Proteomes" id="UP000505087">
    <property type="component" value="Segment"/>
</dbReference>